<dbReference type="InterPro" id="IPR024936">
    <property type="entry name" value="Cyclophilin-type_PPIase"/>
</dbReference>
<dbReference type="EMBL" id="PFBK01000008">
    <property type="protein sequence ID" value="PIR83651.1"/>
    <property type="molecule type" value="Genomic_DNA"/>
</dbReference>
<name>A0A2H0UB69_9BACT</name>
<dbReference type="PANTHER" id="PTHR45625:SF4">
    <property type="entry name" value="PEPTIDYLPROLYL ISOMERASE DOMAIN AND WD REPEAT-CONTAINING PROTEIN 1"/>
    <property type="match status" value="1"/>
</dbReference>
<keyword evidence="3 5" id="KW-0697">Rotamase</keyword>
<reference evidence="8" key="1">
    <citation type="submission" date="2017-09" db="EMBL/GenBank/DDBJ databases">
        <title>Depth-based differentiation of microbial function through sediment-hosted aquifers and enrichment of novel symbionts in the deep terrestrial subsurface.</title>
        <authorList>
            <person name="Probst A.J."/>
            <person name="Ladd B."/>
            <person name="Jarett J.K."/>
            <person name="Geller-Mcgrath D.E."/>
            <person name="Sieber C.M.K."/>
            <person name="Emerson J.B."/>
            <person name="Anantharaman K."/>
            <person name="Thomas B.C."/>
            <person name="Malmstrom R."/>
            <person name="Stieglmeier M."/>
            <person name="Klingl A."/>
            <person name="Woyke T."/>
            <person name="Ryan C.M."/>
            <person name="Banfield J.F."/>
        </authorList>
    </citation>
    <scope>NUCLEOTIDE SEQUENCE [LARGE SCALE GENOMIC DNA]</scope>
</reference>
<comment type="function">
    <text evidence="1 5">PPIases accelerate the folding of proteins. It catalyzes the cis-trans isomerization of proline imidic peptide bonds in oligopeptides.</text>
</comment>
<comment type="similarity">
    <text evidence="2 5">Belongs to the cyclophilin-type PPIase family.</text>
</comment>
<feature type="domain" description="PPIase cyclophilin-type" evidence="6">
    <location>
        <begin position="6"/>
        <end position="157"/>
    </location>
</feature>
<dbReference type="EC" id="5.2.1.8" evidence="5"/>
<dbReference type="InterPro" id="IPR029000">
    <property type="entry name" value="Cyclophilin-like_dom_sf"/>
</dbReference>
<evidence type="ECO:0000259" key="6">
    <source>
        <dbReference type="PROSITE" id="PS50072"/>
    </source>
</evidence>
<comment type="catalytic activity">
    <reaction evidence="5">
        <text>[protein]-peptidylproline (omega=180) = [protein]-peptidylproline (omega=0)</text>
        <dbReference type="Rhea" id="RHEA:16237"/>
        <dbReference type="Rhea" id="RHEA-COMP:10747"/>
        <dbReference type="Rhea" id="RHEA-COMP:10748"/>
        <dbReference type="ChEBI" id="CHEBI:83833"/>
        <dbReference type="ChEBI" id="CHEBI:83834"/>
        <dbReference type="EC" id="5.2.1.8"/>
    </reaction>
</comment>
<dbReference type="Gene3D" id="2.40.100.10">
    <property type="entry name" value="Cyclophilin-like"/>
    <property type="match status" value="1"/>
</dbReference>
<dbReference type="AlphaFoldDB" id="A0A2H0UB69"/>
<dbReference type="PROSITE" id="PS00170">
    <property type="entry name" value="CSA_PPIASE_1"/>
    <property type="match status" value="1"/>
</dbReference>
<dbReference type="InterPro" id="IPR020892">
    <property type="entry name" value="Cyclophilin-type_PPIase_CS"/>
</dbReference>
<protein>
    <recommendedName>
        <fullName evidence="5">Peptidyl-prolyl cis-trans isomerase</fullName>
        <shortName evidence="5">PPIase</shortName>
        <ecNumber evidence="5">5.2.1.8</ecNumber>
    </recommendedName>
</protein>
<dbReference type="PROSITE" id="PS50072">
    <property type="entry name" value="CSA_PPIASE_2"/>
    <property type="match status" value="1"/>
</dbReference>
<dbReference type="PIRSF" id="PIRSF001467">
    <property type="entry name" value="Peptidylpro_ismrse"/>
    <property type="match status" value="1"/>
</dbReference>
<evidence type="ECO:0000256" key="3">
    <source>
        <dbReference type="ARBA" id="ARBA00023110"/>
    </source>
</evidence>
<organism evidence="7 8">
    <name type="scientific">Candidatus Kaiserbacteria bacterium CG10_big_fil_rev_8_21_14_0_10_51_14</name>
    <dbReference type="NCBI Taxonomy" id="1974610"/>
    <lineage>
        <taxon>Bacteria</taxon>
        <taxon>Candidatus Kaiseribacteriota</taxon>
    </lineage>
</organism>
<dbReference type="GO" id="GO:0003755">
    <property type="term" value="F:peptidyl-prolyl cis-trans isomerase activity"/>
    <property type="evidence" value="ECO:0007669"/>
    <property type="project" value="UniProtKB-UniRule"/>
</dbReference>
<dbReference type="PRINTS" id="PR00153">
    <property type="entry name" value="CSAPPISMRASE"/>
</dbReference>
<evidence type="ECO:0000313" key="7">
    <source>
        <dbReference type="EMBL" id="PIR83651.1"/>
    </source>
</evidence>
<evidence type="ECO:0000313" key="8">
    <source>
        <dbReference type="Proteomes" id="UP000231192"/>
    </source>
</evidence>
<dbReference type="SUPFAM" id="SSF50891">
    <property type="entry name" value="Cyclophilin-like"/>
    <property type="match status" value="1"/>
</dbReference>
<proteinExistence type="inferred from homology"/>
<accession>A0A2H0UB69</accession>
<dbReference type="GO" id="GO:0006457">
    <property type="term" value="P:protein folding"/>
    <property type="evidence" value="ECO:0007669"/>
    <property type="project" value="InterPro"/>
</dbReference>
<dbReference type="Pfam" id="PF00160">
    <property type="entry name" value="Pro_isomerase"/>
    <property type="match status" value="1"/>
</dbReference>
<evidence type="ECO:0000256" key="5">
    <source>
        <dbReference type="RuleBase" id="RU363019"/>
    </source>
</evidence>
<sequence>MNAVLHTSAGDIELELFESAAPKTIANFVKLAKEGFYDGTKFHRVIRDFMIQGGDPLTKNDAHMARWGTGGPGYVFDDEIHPDNRNDVGTISMANAGPNTNGSQFFINVKDNNFLDSKHTVFGRVSAGMDVVHTIEATEVDGRDKPVAPIVIEHITVS</sequence>
<dbReference type="PANTHER" id="PTHR45625">
    <property type="entry name" value="PEPTIDYL-PROLYL CIS-TRANS ISOMERASE-RELATED"/>
    <property type="match status" value="1"/>
</dbReference>
<gene>
    <name evidence="7" type="ORF">COU18_03135</name>
</gene>
<keyword evidence="4 5" id="KW-0413">Isomerase</keyword>
<dbReference type="CDD" id="cd00317">
    <property type="entry name" value="cyclophilin"/>
    <property type="match status" value="1"/>
</dbReference>
<dbReference type="Proteomes" id="UP000231192">
    <property type="component" value="Unassembled WGS sequence"/>
</dbReference>
<dbReference type="InterPro" id="IPR002130">
    <property type="entry name" value="Cyclophilin-type_PPIase_dom"/>
</dbReference>
<evidence type="ECO:0000256" key="4">
    <source>
        <dbReference type="ARBA" id="ARBA00023235"/>
    </source>
</evidence>
<evidence type="ECO:0000256" key="1">
    <source>
        <dbReference type="ARBA" id="ARBA00002388"/>
    </source>
</evidence>
<comment type="caution">
    <text evidence="7">The sequence shown here is derived from an EMBL/GenBank/DDBJ whole genome shotgun (WGS) entry which is preliminary data.</text>
</comment>
<dbReference type="InterPro" id="IPR044666">
    <property type="entry name" value="Cyclophilin_A-like"/>
</dbReference>
<evidence type="ECO:0000256" key="2">
    <source>
        <dbReference type="ARBA" id="ARBA00007365"/>
    </source>
</evidence>